<evidence type="ECO:0008006" key="4">
    <source>
        <dbReference type="Google" id="ProtNLM"/>
    </source>
</evidence>
<dbReference type="Proteomes" id="UP001454036">
    <property type="component" value="Unassembled WGS sequence"/>
</dbReference>
<feature type="chain" id="PRO_5043853503" description="Reverse transcriptase zinc-binding domain-containing protein" evidence="1">
    <location>
        <begin position="20"/>
        <end position="210"/>
    </location>
</feature>
<organism evidence="2 3">
    <name type="scientific">Lithospermum erythrorhizon</name>
    <name type="common">Purple gromwell</name>
    <name type="synonym">Lithospermum officinale var. erythrorhizon</name>
    <dbReference type="NCBI Taxonomy" id="34254"/>
    <lineage>
        <taxon>Eukaryota</taxon>
        <taxon>Viridiplantae</taxon>
        <taxon>Streptophyta</taxon>
        <taxon>Embryophyta</taxon>
        <taxon>Tracheophyta</taxon>
        <taxon>Spermatophyta</taxon>
        <taxon>Magnoliopsida</taxon>
        <taxon>eudicotyledons</taxon>
        <taxon>Gunneridae</taxon>
        <taxon>Pentapetalae</taxon>
        <taxon>asterids</taxon>
        <taxon>lamiids</taxon>
        <taxon>Boraginales</taxon>
        <taxon>Boraginaceae</taxon>
        <taxon>Boraginoideae</taxon>
        <taxon>Lithospermeae</taxon>
        <taxon>Lithospermum</taxon>
    </lineage>
</organism>
<gene>
    <name evidence="2" type="ORF">LIER_11540</name>
</gene>
<evidence type="ECO:0000313" key="3">
    <source>
        <dbReference type="Proteomes" id="UP001454036"/>
    </source>
</evidence>
<dbReference type="AlphaFoldDB" id="A0AAV3PQ03"/>
<reference evidence="2 3" key="1">
    <citation type="submission" date="2024-01" db="EMBL/GenBank/DDBJ databases">
        <title>The complete chloroplast genome sequence of Lithospermum erythrorhizon: insights into the phylogenetic relationship among Boraginaceae species and the maternal lineages of purple gromwells.</title>
        <authorList>
            <person name="Okada T."/>
            <person name="Watanabe K."/>
        </authorList>
    </citation>
    <scope>NUCLEOTIDE SEQUENCE [LARGE SCALE GENOMIC DNA]</scope>
</reference>
<evidence type="ECO:0000256" key="1">
    <source>
        <dbReference type="SAM" id="SignalP"/>
    </source>
</evidence>
<keyword evidence="3" id="KW-1185">Reference proteome</keyword>
<comment type="caution">
    <text evidence="2">The sequence shown here is derived from an EMBL/GenBank/DDBJ whole genome shotgun (WGS) entry which is preliminary data.</text>
</comment>
<dbReference type="EMBL" id="BAABME010002143">
    <property type="protein sequence ID" value="GAA0153256.1"/>
    <property type="molecule type" value="Genomic_DNA"/>
</dbReference>
<feature type="signal peptide" evidence="1">
    <location>
        <begin position="1"/>
        <end position="19"/>
    </location>
</feature>
<evidence type="ECO:0000313" key="2">
    <source>
        <dbReference type="EMBL" id="GAA0153256.1"/>
    </source>
</evidence>
<sequence>MFTWSKVFLGKLLWNIASMKQTLWVQWVHSVRLKGWSIWAYKKKEKDHWYWKKILKVRPIVRPKIQVVVGTGQNVSFWHDSWCEFGAVWEYLDDRERGYIQVPFDARLSEFTEGADLWLWNAAETYVHNKVWGEVRYREVKVGWTRWLWNNHGILRHSFIVWLLFQNMLSTKTDCIGQVWLMILQKLNEYRGAREWSMEKEWEGGVFDNV</sequence>
<name>A0AAV3PQ03_LITER</name>
<keyword evidence="1" id="KW-0732">Signal</keyword>
<accession>A0AAV3PQ03</accession>
<protein>
    <recommendedName>
        <fullName evidence="4">Reverse transcriptase zinc-binding domain-containing protein</fullName>
    </recommendedName>
</protein>
<proteinExistence type="predicted"/>